<dbReference type="Proteomes" id="UP000297053">
    <property type="component" value="Chromosome"/>
</dbReference>
<dbReference type="Pfam" id="PF23420">
    <property type="entry name" value="DUF7108_C"/>
    <property type="match status" value="1"/>
</dbReference>
<dbReference type="Pfam" id="PF23418">
    <property type="entry name" value="DUF7108"/>
    <property type="match status" value="1"/>
</dbReference>
<evidence type="ECO:0000259" key="1">
    <source>
        <dbReference type="Pfam" id="PF23418"/>
    </source>
</evidence>
<dbReference type="GeneID" id="42177787"/>
<dbReference type="RefSeq" id="WP_015764012.1">
    <property type="nucleotide sequence ID" value="NZ_CP039375.1"/>
</dbReference>
<dbReference type="OMA" id="GNHYAKP"/>
<feature type="domain" description="DUF7108" evidence="1">
    <location>
        <begin position="13"/>
        <end position="97"/>
    </location>
</feature>
<dbReference type="InterPro" id="IPR056494">
    <property type="entry name" value="DUF7108_C"/>
</dbReference>
<reference evidence="3 4" key="2">
    <citation type="submission" date="2019-04" db="EMBL/GenBank/DDBJ databases">
        <authorList>
            <person name="Yang S."/>
            <person name="Wei W."/>
        </authorList>
    </citation>
    <scope>NUCLEOTIDE SEQUENCE [LARGE SCALE GENOMIC DNA]</scope>
    <source>
        <strain evidence="4">ZP60</strain>
    </source>
</reference>
<reference evidence="3 4" key="1">
    <citation type="submission" date="2019-04" db="EMBL/GenBank/DDBJ databases">
        <title>Complete genome sequence of Arthrobacter sp. ZXY-2 associated with effective atrazine degradation and salt adaptation.</title>
        <authorList>
            <person name="Zhao X."/>
        </authorList>
    </citation>
    <scope>NUCLEOTIDE SEQUENCE [LARGE SCALE GENOMIC DNA]</scope>
    <source>
        <strain evidence="4">ZP60</strain>
    </source>
</reference>
<dbReference type="AlphaFoldDB" id="A0A4D6K8S3"/>
<organism evidence="3 4">
    <name type="scientific">Halomicrobium mukohataei</name>
    <dbReference type="NCBI Taxonomy" id="57705"/>
    <lineage>
        <taxon>Archaea</taxon>
        <taxon>Methanobacteriati</taxon>
        <taxon>Methanobacteriota</taxon>
        <taxon>Stenosarchaea group</taxon>
        <taxon>Halobacteria</taxon>
        <taxon>Halobacteriales</taxon>
        <taxon>Haloarculaceae</taxon>
        <taxon>Halomicrobium</taxon>
    </lineage>
</organism>
<dbReference type="EMBL" id="CP039375">
    <property type="protein sequence ID" value="QCD64577.1"/>
    <property type="molecule type" value="Genomic_DNA"/>
</dbReference>
<proteinExistence type="predicted"/>
<name>A0A4D6K8S3_9EURY</name>
<accession>A0A4D6K8S3</accession>
<sequence>MPEHDDSTTDSALPTDVVDEAERLTRLARDAVDDAEARAYRDERDELLAEHEYTARVREDDARDVLVCHPREWASDGRIHPDRIDDVDRGIERPLSGPGEGSDWAVVAEHNDELVAAVADADGEVHAANARALADFASNHYAKPIEDLTRAELVEFRDDYFERNVWPDDRQASLLNESLRRTFEKMDVPYPLGSDHPE</sequence>
<protein>
    <submittedName>
        <fullName evidence="3">RnhA operon protein</fullName>
    </submittedName>
</protein>
<evidence type="ECO:0000313" key="4">
    <source>
        <dbReference type="Proteomes" id="UP000297053"/>
    </source>
</evidence>
<evidence type="ECO:0000259" key="2">
    <source>
        <dbReference type="Pfam" id="PF23420"/>
    </source>
</evidence>
<dbReference type="InterPro" id="IPR055532">
    <property type="entry name" value="DUF7108_N"/>
</dbReference>
<feature type="domain" description="DUF7108" evidence="2">
    <location>
        <begin position="103"/>
        <end position="188"/>
    </location>
</feature>
<dbReference type="KEGG" id="halz:E5139_02580"/>
<gene>
    <name evidence="3" type="ORF">E5139_02580</name>
</gene>
<evidence type="ECO:0000313" key="3">
    <source>
        <dbReference type="EMBL" id="QCD64577.1"/>
    </source>
</evidence>